<dbReference type="InterPro" id="IPR031042">
    <property type="entry name" value="Glyco_TIGR04440"/>
</dbReference>
<organism evidence="1 2">
    <name type="scientific">Candidatus Yanofskybacteria bacterium RIFCSPLOWO2_12_FULL_43_11b</name>
    <dbReference type="NCBI Taxonomy" id="1802710"/>
    <lineage>
        <taxon>Bacteria</taxon>
        <taxon>Candidatus Yanofskyibacteriota</taxon>
    </lineage>
</organism>
<evidence type="ECO:0000313" key="2">
    <source>
        <dbReference type="Proteomes" id="UP000177745"/>
    </source>
</evidence>
<dbReference type="Gene3D" id="3.90.550.10">
    <property type="entry name" value="Spore Coat Polysaccharide Biosynthesis Protein SpsA, Chain A"/>
    <property type="match status" value="1"/>
</dbReference>
<dbReference type="SUPFAM" id="SSF53448">
    <property type="entry name" value="Nucleotide-diphospho-sugar transferases"/>
    <property type="match status" value="1"/>
</dbReference>
<reference evidence="1 2" key="1">
    <citation type="journal article" date="2016" name="Nat. Commun.">
        <title>Thousands of microbial genomes shed light on interconnected biogeochemical processes in an aquifer system.</title>
        <authorList>
            <person name="Anantharaman K."/>
            <person name="Brown C.T."/>
            <person name="Hug L.A."/>
            <person name="Sharon I."/>
            <person name="Castelle C.J."/>
            <person name="Probst A.J."/>
            <person name="Thomas B.C."/>
            <person name="Singh A."/>
            <person name="Wilkins M.J."/>
            <person name="Karaoz U."/>
            <person name="Brodie E.L."/>
            <person name="Williams K.H."/>
            <person name="Hubbard S.S."/>
            <person name="Banfield J.F."/>
        </authorList>
    </citation>
    <scope>NUCLEOTIDE SEQUENCE [LARGE SCALE GENOMIC DNA]</scope>
</reference>
<dbReference type="EMBL" id="MGKY01000015">
    <property type="protein sequence ID" value="OGN33548.1"/>
    <property type="molecule type" value="Genomic_DNA"/>
</dbReference>
<evidence type="ECO:0000313" key="1">
    <source>
        <dbReference type="EMBL" id="OGN33548.1"/>
    </source>
</evidence>
<protein>
    <recommendedName>
        <fullName evidence="3">Glycosyltransferase 2-like domain-containing protein</fullName>
    </recommendedName>
</protein>
<dbReference type="InterPro" id="IPR029044">
    <property type="entry name" value="Nucleotide-diphossugar_trans"/>
</dbReference>
<sequence>MAEQTSTNASIIIPTMNRVDFVIRQLRYYASVGCQHIIYIGDSSSKEESEKIQNEIKRLGDTINVKYYYLPPYNIWQAHYYLLTQVKEKYTCLSGDDDYQIPDSITKCAEFLETNQEYTTASGHAVSFRLKQNGVHGELLRLADYKRRQIENNTGAERIINFFDDNYFVTFFSVNRTNQTREYWKSSEKISDQAFGSEILPNSLSLIHGKSKILDCLGFVRQIHGQNNGLLGTFDWITSSEWCSSYSLFEKVISENLATKDNISTKDAVGITKQAFLAYLHKQFNKVYNEDIPVSKRSYFYGSVLKSIRSKITKIFPFLKYIYRVVVKPRLTGKKELHYEVLRTESEYYKDFKPVMDSFTGH</sequence>
<evidence type="ECO:0008006" key="3">
    <source>
        <dbReference type="Google" id="ProtNLM"/>
    </source>
</evidence>
<accession>A0A1F8H922</accession>
<dbReference type="Proteomes" id="UP000177745">
    <property type="component" value="Unassembled WGS sequence"/>
</dbReference>
<name>A0A1F8H922_9BACT</name>
<gene>
    <name evidence="1" type="ORF">A3G51_02590</name>
</gene>
<comment type="caution">
    <text evidence="1">The sequence shown here is derived from an EMBL/GenBank/DDBJ whole genome shotgun (WGS) entry which is preliminary data.</text>
</comment>
<proteinExistence type="predicted"/>
<dbReference type="AlphaFoldDB" id="A0A1F8H922"/>
<dbReference type="NCBIfam" id="TIGR04440">
    <property type="entry name" value="glyco_TIGR04440"/>
    <property type="match status" value="1"/>
</dbReference>